<dbReference type="Proteomes" id="UP001318860">
    <property type="component" value="Unassembled WGS sequence"/>
</dbReference>
<dbReference type="InterPro" id="IPR012337">
    <property type="entry name" value="RNaseH-like_sf"/>
</dbReference>
<dbReference type="InterPro" id="IPR052929">
    <property type="entry name" value="RNase_H-like_EbsB-rel"/>
</dbReference>
<protein>
    <recommendedName>
        <fullName evidence="1">RNase H type-1 domain-containing protein</fullName>
    </recommendedName>
</protein>
<dbReference type="Gene3D" id="3.30.420.10">
    <property type="entry name" value="Ribonuclease H-like superfamily/Ribonuclease H"/>
    <property type="match status" value="1"/>
</dbReference>
<dbReference type="InterPro" id="IPR036397">
    <property type="entry name" value="RNaseH_sf"/>
</dbReference>
<dbReference type="InterPro" id="IPR044730">
    <property type="entry name" value="RNase_H-like_dom_plant"/>
</dbReference>
<organism evidence="2 3">
    <name type="scientific">Rehmannia glutinosa</name>
    <name type="common">Chinese foxglove</name>
    <dbReference type="NCBI Taxonomy" id="99300"/>
    <lineage>
        <taxon>Eukaryota</taxon>
        <taxon>Viridiplantae</taxon>
        <taxon>Streptophyta</taxon>
        <taxon>Embryophyta</taxon>
        <taxon>Tracheophyta</taxon>
        <taxon>Spermatophyta</taxon>
        <taxon>Magnoliopsida</taxon>
        <taxon>eudicotyledons</taxon>
        <taxon>Gunneridae</taxon>
        <taxon>Pentapetalae</taxon>
        <taxon>asterids</taxon>
        <taxon>lamiids</taxon>
        <taxon>Lamiales</taxon>
        <taxon>Orobanchaceae</taxon>
        <taxon>Rehmannieae</taxon>
        <taxon>Rehmannia</taxon>
    </lineage>
</organism>
<proteinExistence type="predicted"/>
<sequence>MDWILKHRACIEGMSMAARLLEHKEGKIAHYQAEKKKLSAQWTRPSADFLKLNVDASIVQGTGTGIGVVFRDSDGQIITSLTRFYPDEMVVEVAEVIACRDGVSLAKRMGIKKLVLEMDSLIVFNKISTYSSDLSYVGNVIADIFDIISSFDSFKPSYVRRIGNNVAHLLARYAFSASSNEPPIGIVPEHMLSAANLEAFALVL</sequence>
<evidence type="ECO:0000313" key="3">
    <source>
        <dbReference type="Proteomes" id="UP001318860"/>
    </source>
</evidence>
<reference evidence="2 3" key="1">
    <citation type="journal article" date="2021" name="Comput. Struct. Biotechnol. J.">
        <title>De novo genome assembly of the potent medicinal plant Rehmannia glutinosa using nanopore technology.</title>
        <authorList>
            <person name="Ma L."/>
            <person name="Dong C."/>
            <person name="Song C."/>
            <person name="Wang X."/>
            <person name="Zheng X."/>
            <person name="Niu Y."/>
            <person name="Chen S."/>
            <person name="Feng W."/>
        </authorList>
    </citation>
    <scope>NUCLEOTIDE SEQUENCE [LARGE SCALE GENOMIC DNA]</scope>
    <source>
        <strain evidence="2">DH-2019</strain>
    </source>
</reference>
<gene>
    <name evidence="2" type="ORF">DH2020_004183</name>
</gene>
<dbReference type="SUPFAM" id="SSF53098">
    <property type="entry name" value="Ribonuclease H-like"/>
    <property type="match status" value="1"/>
</dbReference>
<dbReference type="Pfam" id="PF13456">
    <property type="entry name" value="RVT_3"/>
    <property type="match status" value="1"/>
</dbReference>
<dbReference type="InterPro" id="IPR002156">
    <property type="entry name" value="RNaseH_domain"/>
</dbReference>
<dbReference type="EMBL" id="JABTTQ020000003">
    <property type="protein sequence ID" value="KAK6160802.1"/>
    <property type="molecule type" value="Genomic_DNA"/>
</dbReference>
<keyword evidence="3" id="KW-1185">Reference proteome</keyword>
<dbReference type="CDD" id="cd06222">
    <property type="entry name" value="RNase_H_like"/>
    <property type="match status" value="1"/>
</dbReference>
<comment type="caution">
    <text evidence="2">The sequence shown here is derived from an EMBL/GenBank/DDBJ whole genome shotgun (WGS) entry which is preliminary data.</text>
</comment>
<dbReference type="PANTHER" id="PTHR47074:SF48">
    <property type="entry name" value="POLYNUCLEOTIDYL TRANSFERASE, RIBONUCLEASE H-LIKE SUPERFAMILY PROTEIN"/>
    <property type="match status" value="1"/>
</dbReference>
<name>A0ABR0XNR2_REHGL</name>
<evidence type="ECO:0000313" key="2">
    <source>
        <dbReference type="EMBL" id="KAK6160802.1"/>
    </source>
</evidence>
<accession>A0ABR0XNR2</accession>
<dbReference type="PANTHER" id="PTHR47074">
    <property type="entry name" value="BNAC02G40300D PROTEIN"/>
    <property type="match status" value="1"/>
</dbReference>
<evidence type="ECO:0000259" key="1">
    <source>
        <dbReference type="Pfam" id="PF13456"/>
    </source>
</evidence>
<feature type="domain" description="RNase H type-1" evidence="1">
    <location>
        <begin position="53"/>
        <end position="174"/>
    </location>
</feature>